<gene>
    <name evidence="3" type="ORF">TRUGW13939_01316</name>
</gene>
<protein>
    <submittedName>
        <fullName evidence="3">Uncharacterized protein</fullName>
    </submittedName>
</protein>
<evidence type="ECO:0000256" key="2">
    <source>
        <dbReference type="ARBA" id="ARBA00023002"/>
    </source>
</evidence>
<evidence type="ECO:0000256" key="1">
    <source>
        <dbReference type="ARBA" id="ARBA00006484"/>
    </source>
</evidence>
<dbReference type="OrthoDB" id="542013at2759"/>
<dbReference type="InterPro" id="IPR036291">
    <property type="entry name" value="NAD(P)-bd_dom_sf"/>
</dbReference>
<organism evidence="3 4">
    <name type="scientific">Talaromyces rugulosus</name>
    <name type="common">Penicillium rugulosum</name>
    <dbReference type="NCBI Taxonomy" id="121627"/>
    <lineage>
        <taxon>Eukaryota</taxon>
        <taxon>Fungi</taxon>
        <taxon>Dikarya</taxon>
        <taxon>Ascomycota</taxon>
        <taxon>Pezizomycotina</taxon>
        <taxon>Eurotiomycetes</taxon>
        <taxon>Eurotiomycetidae</taxon>
        <taxon>Eurotiales</taxon>
        <taxon>Trichocomaceae</taxon>
        <taxon>Talaromyces</taxon>
        <taxon>Talaromyces sect. Islandici</taxon>
    </lineage>
</organism>
<reference evidence="4" key="1">
    <citation type="submission" date="2020-06" db="EMBL/GenBank/DDBJ databases">
        <title>A chromosome-scale genome assembly of Talaromyces rugulosus W13939.</title>
        <authorList>
            <person name="Wang B."/>
            <person name="Guo L."/>
            <person name="Ye K."/>
            <person name="Wang L."/>
        </authorList>
    </citation>
    <scope>NUCLEOTIDE SEQUENCE [LARGE SCALE GENOMIC DNA]</scope>
    <source>
        <strain evidence="4">W13939</strain>
    </source>
</reference>
<evidence type="ECO:0000313" key="4">
    <source>
        <dbReference type="Proteomes" id="UP000509510"/>
    </source>
</evidence>
<accession>A0A7H8QL59</accession>
<dbReference type="InterPro" id="IPR002347">
    <property type="entry name" value="SDR_fam"/>
</dbReference>
<name>A0A7H8QL59_TALRU</name>
<dbReference type="SUPFAM" id="SSF51735">
    <property type="entry name" value="NAD(P)-binding Rossmann-fold domains"/>
    <property type="match status" value="1"/>
</dbReference>
<dbReference type="PANTHER" id="PTHR43157">
    <property type="entry name" value="PHOSPHATIDYLINOSITOL-GLYCAN BIOSYNTHESIS CLASS F PROTEIN-RELATED"/>
    <property type="match status" value="1"/>
</dbReference>
<evidence type="ECO:0000313" key="3">
    <source>
        <dbReference type="EMBL" id="QKX54231.1"/>
    </source>
</evidence>
<dbReference type="Gene3D" id="3.40.50.720">
    <property type="entry name" value="NAD(P)-binding Rossmann-like Domain"/>
    <property type="match status" value="1"/>
</dbReference>
<sequence length="325" mass="36403">MGQPRIPPTPTATSLKGKTVIVTGANSGMGREAARQFLTLNAARVIITARDDRKGYEAVDALRRDPEVLKSNPDATIELFHLDLDDYQSGLEFCKRVEREVPNLDVLVCNAGMSIMNYELSKAGHERIMQVNCYTHFFIVLKLLPLLRKTALNRNTPSRVSFVGSEMQKMHGFSSVPLSADENILEHLDDKKLYKSINRYGDSKLVMNAFVRHLATLVPDTDVIINNFCPGLVATEFDRHAPALIRGVMYVYRKFAARTVEEGSRTIIYASVVSGQETHGKFLASNLVNAGPPFWKEQTNKRFPERLYGDLLADFIHVDSSLQSV</sequence>
<dbReference type="GO" id="GO:0016491">
    <property type="term" value="F:oxidoreductase activity"/>
    <property type="evidence" value="ECO:0007669"/>
    <property type="project" value="UniProtKB-KW"/>
</dbReference>
<dbReference type="PRINTS" id="PR00081">
    <property type="entry name" value="GDHRDH"/>
</dbReference>
<dbReference type="PANTHER" id="PTHR43157:SF31">
    <property type="entry name" value="PHOSPHATIDYLINOSITOL-GLYCAN BIOSYNTHESIS CLASS F PROTEIN"/>
    <property type="match status" value="1"/>
</dbReference>
<dbReference type="AlphaFoldDB" id="A0A7H8QL59"/>
<dbReference type="Proteomes" id="UP000509510">
    <property type="component" value="Chromosome I"/>
</dbReference>
<proteinExistence type="inferred from homology"/>
<keyword evidence="4" id="KW-1185">Reference proteome</keyword>
<dbReference type="Pfam" id="PF00106">
    <property type="entry name" value="adh_short"/>
    <property type="match status" value="1"/>
</dbReference>
<dbReference type="EMBL" id="CP055898">
    <property type="protein sequence ID" value="QKX54231.1"/>
    <property type="molecule type" value="Genomic_DNA"/>
</dbReference>
<dbReference type="RefSeq" id="XP_035340410.1">
    <property type="nucleotide sequence ID" value="XM_035484517.1"/>
</dbReference>
<comment type="similarity">
    <text evidence="1">Belongs to the short-chain dehydrogenases/reductases (SDR) family.</text>
</comment>
<dbReference type="KEGG" id="trg:TRUGW13939_01316"/>
<dbReference type="GeneID" id="55988828"/>
<keyword evidence="2" id="KW-0560">Oxidoreductase</keyword>